<dbReference type="Pfam" id="PF05637">
    <property type="entry name" value="Glyco_transf_34"/>
    <property type="match status" value="1"/>
</dbReference>
<keyword evidence="2 3" id="KW-0808">Transferase</keyword>
<proteinExistence type="predicted"/>
<dbReference type="EMBL" id="QAOH01000070">
    <property type="protein sequence ID" value="PTQ60739.1"/>
    <property type="molecule type" value="Genomic_DNA"/>
</dbReference>
<dbReference type="InterPro" id="IPR029044">
    <property type="entry name" value="Nucleotide-diphossugar_trans"/>
</dbReference>
<evidence type="ECO:0000256" key="1">
    <source>
        <dbReference type="ARBA" id="ARBA00022676"/>
    </source>
</evidence>
<evidence type="ECO:0000256" key="2">
    <source>
        <dbReference type="ARBA" id="ARBA00022679"/>
    </source>
</evidence>
<dbReference type="InterPro" id="IPR008630">
    <property type="entry name" value="Glyco_trans_34"/>
</dbReference>
<dbReference type="AlphaFoldDB" id="A0A2T5GN18"/>
<sequence>MSLIFSIAYNGYDRVWDKCIDSHGVYAARHGYAQSVVGQGDLSDLSMEVAWLKIPLLIAALDAGNEWVMFIDSDAMFSDIAPPFESVEKKEKDVYLASGYSGRPNSGVIIVKNTSGARDFLSQVLAIAGKQLPKKHRVGWGENGEVIHITSQYVGYENISRKWNNNFNPDLDDYVRHYSAGPLRKLYERDKTSQRGLKKSLHYHPSSRPGSREFYAGLLSLLEELPETPIFDLFRVRSQLASLGN</sequence>
<dbReference type="GO" id="GO:0016020">
    <property type="term" value="C:membrane"/>
    <property type="evidence" value="ECO:0007669"/>
    <property type="project" value="InterPro"/>
</dbReference>
<accession>A0A2T5GN18</accession>
<dbReference type="Gene3D" id="3.90.550.10">
    <property type="entry name" value="Spore Coat Polysaccharide Biosynthesis Protein SpsA, Chain A"/>
    <property type="match status" value="1"/>
</dbReference>
<evidence type="ECO:0000313" key="4">
    <source>
        <dbReference type="Proteomes" id="UP000244077"/>
    </source>
</evidence>
<reference evidence="3 4" key="1">
    <citation type="submission" date="2018-04" db="EMBL/GenBank/DDBJ databases">
        <title>Genomic Encyclopedia of Archaeal and Bacterial Type Strains, Phase II (KMG-II): from individual species to whole genera.</title>
        <authorList>
            <person name="Goeker M."/>
        </authorList>
    </citation>
    <scope>NUCLEOTIDE SEQUENCE [LARGE SCALE GENOMIC DNA]</scope>
    <source>
        <strain evidence="3 4">DSM 100434</strain>
    </source>
</reference>
<evidence type="ECO:0000313" key="3">
    <source>
        <dbReference type="EMBL" id="PTQ60739.1"/>
    </source>
</evidence>
<gene>
    <name evidence="3" type="ORF">C8N42_1704</name>
</gene>
<dbReference type="RefSeq" id="WP_107818354.1">
    <property type="nucleotide sequence ID" value="NZ_QAOH01000070.1"/>
</dbReference>
<name>A0A2T5GN18_9RHOB</name>
<dbReference type="Proteomes" id="UP000244077">
    <property type="component" value="Unassembled WGS sequence"/>
</dbReference>
<keyword evidence="1" id="KW-0328">Glycosyltransferase</keyword>
<comment type="caution">
    <text evidence="3">The sequence shown here is derived from an EMBL/GenBank/DDBJ whole genome shotgun (WGS) entry which is preliminary data.</text>
</comment>
<keyword evidence="4" id="KW-1185">Reference proteome</keyword>
<dbReference type="OrthoDB" id="1494230at2"/>
<organism evidence="3 4">
    <name type="scientific">Celeribacter persicus</name>
    <dbReference type="NCBI Taxonomy" id="1651082"/>
    <lineage>
        <taxon>Bacteria</taxon>
        <taxon>Pseudomonadati</taxon>
        <taxon>Pseudomonadota</taxon>
        <taxon>Alphaproteobacteria</taxon>
        <taxon>Rhodobacterales</taxon>
        <taxon>Roseobacteraceae</taxon>
        <taxon>Celeribacter</taxon>
    </lineage>
</organism>
<protein>
    <submittedName>
        <fullName evidence="3">Galactosyl transferase GMA12/MNN10 family protein</fullName>
    </submittedName>
</protein>
<dbReference type="GO" id="GO:0016757">
    <property type="term" value="F:glycosyltransferase activity"/>
    <property type="evidence" value="ECO:0007669"/>
    <property type="project" value="UniProtKB-KW"/>
</dbReference>